<reference evidence="2" key="1">
    <citation type="submission" date="2022-11" db="UniProtKB">
        <authorList>
            <consortium name="WormBaseParasite"/>
        </authorList>
    </citation>
    <scope>IDENTIFICATION</scope>
</reference>
<dbReference type="WBParaSite" id="PS1159_v2.g7540.t1">
    <property type="protein sequence ID" value="PS1159_v2.g7540.t1"/>
    <property type="gene ID" value="PS1159_v2.g7540"/>
</dbReference>
<proteinExistence type="predicted"/>
<organism evidence="1 2">
    <name type="scientific">Panagrolaimus sp. PS1159</name>
    <dbReference type="NCBI Taxonomy" id="55785"/>
    <lineage>
        <taxon>Eukaryota</taxon>
        <taxon>Metazoa</taxon>
        <taxon>Ecdysozoa</taxon>
        <taxon>Nematoda</taxon>
        <taxon>Chromadorea</taxon>
        <taxon>Rhabditida</taxon>
        <taxon>Tylenchina</taxon>
        <taxon>Panagrolaimomorpha</taxon>
        <taxon>Panagrolaimoidea</taxon>
        <taxon>Panagrolaimidae</taxon>
        <taxon>Panagrolaimus</taxon>
    </lineage>
</organism>
<evidence type="ECO:0000313" key="2">
    <source>
        <dbReference type="WBParaSite" id="PS1159_v2.g7540.t1"/>
    </source>
</evidence>
<sequence length="97" mass="11468">MNSFKILHTLELEVHPGLTDIYLKTLLPKFDLSQTKQICFDTEFYLKREILEMITPTSLERFILNYTAGVEINPALFAFRKCRKLKVLRNDNAKNRF</sequence>
<name>A0AC35GRP9_9BILA</name>
<protein>
    <submittedName>
        <fullName evidence="2">Uncharacterized protein</fullName>
    </submittedName>
</protein>
<accession>A0AC35GRP9</accession>
<dbReference type="Proteomes" id="UP000887580">
    <property type="component" value="Unplaced"/>
</dbReference>
<evidence type="ECO:0000313" key="1">
    <source>
        <dbReference type="Proteomes" id="UP000887580"/>
    </source>
</evidence>